<sequence length="120" mass="13971">MKKKLLWFPILLLLISCSKNETGKESSDFVLFEGYVALKKEYNGKRLLVINDITKEDISSMSQDEILKYAANHDSFLFYVDEEYYKNINVGQKIRVWYTPPVQESKILQVGAEKIEVIDN</sequence>
<dbReference type="RefSeq" id="WP_064213870.1">
    <property type="nucleotide sequence ID" value="NZ_MQAD01000037.1"/>
</dbReference>
<dbReference type="InterPro" id="IPR012340">
    <property type="entry name" value="NA-bd_OB-fold"/>
</dbReference>
<organism evidence="1 2">
    <name type="scientific">Anoxybacillus kestanbolensis</name>
    <dbReference type="NCBI Taxonomy" id="227476"/>
    <lineage>
        <taxon>Bacteria</taxon>
        <taxon>Bacillati</taxon>
        <taxon>Bacillota</taxon>
        <taxon>Bacilli</taxon>
        <taxon>Bacillales</taxon>
        <taxon>Anoxybacillaceae</taxon>
        <taxon>Anoxybacillus</taxon>
    </lineage>
</organism>
<keyword evidence="2" id="KW-1185">Reference proteome</keyword>
<gene>
    <name evidence="1" type="ORF">BO219_13785</name>
</gene>
<evidence type="ECO:0008006" key="3">
    <source>
        <dbReference type="Google" id="ProtNLM"/>
    </source>
</evidence>
<accession>A0A1V3FED2</accession>
<dbReference type="Gene3D" id="2.40.50.140">
    <property type="entry name" value="Nucleic acid-binding proteins"/>
    <property type="match status" value="1"/>
</dbReference>
<protein>
    <recommendedName>
        <fullName evidence="3">DUF3221 domain-containing protein</fullName>
    </recommendedName>
</protein>
<dbReference type="InterPro" id="IPR021598">
    <property type="entry name" value="DUF3221"/>
</dbReference>
<proteinExistence type="predicted"/>
<dbReference type="EMBL" id="MQAD01000037">
    <property type="protein sequence ID" value="OOE00007.1"/>
    <property type="molecule type" value="Genomic_DNA"/>
</dbReference>
<reference evidence="2" key="1">
    <citation type="submission" date="2016-11" db="EMBL/GenBank/DDBJ databases">
        <title>Draft genome sequence of Anoxybacillus sp. strain 103 isolated from the Qarvajar hot spring in Nagorno-Karabach.</title>
        <authorList>
            <person name="Hovhannisyan P."/>
            <person name="Panosyan H."/>
            <person name="Birkeland N.-K."/>
        </authorList>
    </citation>
    <scope>NUCLEOTIDE SEQUENCE [LARGE SCALE GENOMIC DNA]</scope>
    <source>
        <strain evidence="2">103</strain>
    </source>
</reference>
<comment type="caution">
    <text evidence="1">The sequence shown here is derived from an EMBL/GenBank/DDBJ whole genome shotgun (WGS) entry which is preliminary data.</text>
</comment>
<dbReference type="Proteomes" id="UP000188458">
    <property type="component" value="Unassembled WGS sequence"/>
</dbReference>
<evidence type="ECO:0000313" key="1">
    <source>
        <dbReference type="EMBL" id="OOE00007.1"/>
    </source>
</evidence>
<dbReference type="Pfam" id="PF11518">
    <property type="entry name" value="DUF3221"/>
    <property type="match status" value="1"/>
</dbReference>
<dbReference type="PROSITE" id="PS51257">
    <property type="entry name" value="PROKAR_LIPOPROTEIN"/>
    <property type="match status" value="1"/>
</dbReference>
<evidence type="ECO:0000313" key="2">
    <source>
        <dbReference type="Proteomes" id="UP000188458"/>
    </source>
</evidence>
<dbReference type="AlphaFoldDB" id="A0A1V3FED2"/>
<name>A0A1V3FED2_9BACL</name>